<feature type="signal peptide" evidence="1">
    <location>
        <begin position="1"/>
        <end position="28"/>
    </location>
</feature>
<accession>A0A0T6B989</accession>
<dbReference type="EMBL" id="LJIG01009083">
    <property type="protein sequence ID" value="KRT83790.1"/>
    <property type="molecule type" value="Genomic_DNA"/>
</dbReference>
<keyword evidence="3" id="KW-1185">Reference proteome</keyword>
<feature type="non-terminal residue" evidence="2">
    <location>
        <position position="1"/>
    </location>
</feature>
<organism evidence="2 3">
    <name type="scientific">Oryctes borbonicus</name>
    <dbReference type="NCBI Taxonomy" id="1629725"/>
    <lineage>
        <taxon>Eukaryota</taxon>
        <taxon>Metazoa</taxon>
        <taxon>Ecdysozoa</taxon>
        <taxon>Arthropoda</taxon>
        <taxon>Hexapoda</taxon>
        <taxon>Insecta</taxon>
        <taxon>Pterygota</taxon>
        <taxon>Neoptera</taxon>
        <taxon>Endopterygota</taxon>
        <taxon>Coleoptera</taxon>
        <taxon>Polyphaga</taxon>
        <taxon>Scarabaeiformia</taxon>
        <taxon>Scarabaeidae</taxon>
        <taxon>Dynastinae</taxon>
        <taxon>Oryctes</taxon>
    </lineage>
</organism>
<proteinExistence type="predicted"/>
<reference evidence="2 3" key="1">
    <citation type="submission" date="2015-09" db="EMBL/GenBank/DDBJ databases">
        <title>Draft genome of the scarab beetle Oryctes borbonicus.</title>
        <authorList>
            <person name="Meyer J.M."/>
            <person name="Markov G.V."/>
            <person name="Baskaran P."/>
            <person name="Herrmann M."/>
            <person name="Sommer R.J."/>
            <person name="Roedelsperger C."/>
        </authorList>
    </citation>
    <scope>NUCLEOTIDE SEQUENCE [LARGE SCALE GENOMIC DNA]</scope>
    <source>
        <strain evidence="2">OB123</strain>
        <tissue evidence="2">Whole animal</tissue>
    </source>
</reference>
<sequence>ALQLKMPSKRWHLLILILFISSCCVSNARQVPVYTPEIRSDVIVTKYPSPKPITQADEEIPDDPGWMRRTLLKFGRVASNVGNTLGRHSIKVTNAIEKICEIIKTIVPVISAICGVGQFQFCSATNGVSDDLNKAIRPNPNDLNIPD</sequence>
<evidence type="ECO:0000256" key="1">
    <source>
        <dbReference type="SAM" id="SignalP"/>
    </source>
</evidence>
<dbReference type="OrthoDB" id="6699195at2759"/>
<comment type="caution">
    <text evidence="2">The sequence shown here is derived from an EMBL/GenBank/DDBJ whole genome shotgun (WGS) entry which is preliminary data.</text>
</comment>
<protein>
    <submittedName>
        <fullName evidence="2">Uncharacterized protein</fullName>
    </submittedName>
</protein>
<name>A0A0T6B989_9SCAR</name>
<dbReference type="Proteomes" id="UP000051574">
    <property type="component" value="Unassembled WGS sequence"/>
</dbReference>
<keyword evidence="1" id="KW-0732">Signal</keyword>
<evidence type="ECO:0000313" key="3">
    <source>
        <dbReference type="Proteomes" id="UP000051574"/>
    </source>
</evidence>
<dbReference type="AlphaFoldDB" id="A0A0T6B989"/>
<feature type="chain" id="PRO_5006668484" evidence="1">
    <location>
        <begin position="29"/>
        <end position="147"/>
    </location>
</feature>
<evidence type="ECO:0000313" key="2">
    <source>
        <dbReference type="EMBL" id="KRT83790.1"/>
    </source>
</evidence>
<gene>
    <name evidence="2" type="ORF">AMK59_4135</name>
</gene>